<accession>A0AAW2UN51</accession>
<gene>
    <name evidence="2" type="ORF">Sradi_1255900</name>
</gene>
<dbReference type="EMBL" id="JACGWJ010000005">
    <property type="protein sequence ID" value="KAL0418424.1"/>
    <property type="molecule type" value="Genomic_DNA"/>
</dbReference>
<evidence type="ECO:0000313" key="2">
    <source>
        <dbReference type="EMBL" id="KAL0418424.1"/>
    </source>
</evidence>
<comment type="caution">
    <text evidence="2">The sequence shown here is derived from an EMBL/GenBank/DDBJ whole genome shotgun (WGS) entry which is preliminary data.</text>
</comment>
<dbReference type="AlphaFoldDB" id="A0AAW2UN51"/>
<sequence>MVESMVIVTAVAATAVGTAQWFWLVVSTEVAEPDRICSSGGGGGFDGTAATDGGAAN</sequence>
<organism evidence="2">
    <name type="scientific">Sesamum radiatum</name>
    <name type="common">Black benniseed</name>
    <dbReference type="NCBI Taxonomy" id="300843"/>
    <lineage>
        <taxon>Eukaryota</taxon>
        <taxon>Viridiplantae</taxon>
        <taxon>Streptophyta</taxon>
        <taxon>Embryophyta</taxon>
        <taxon>Tracheophyta</taxon>
        <taxon>Spermatophyta</taxon>
        <taxon>Magnoliopsida</taxon>
        <taxon>eudicotyledons</taxon>
        <taxon>Gunneridae</taxon>
        <taxon>Pentapetalae</taxon>
        <taxon>asterids</taxon>
        <taxon>lamiids</taxon>
        <taxon>Lamiales</taxon>
        <taxon>Pedaliaceae</taxon>
        <taxon>Sesamum</taxon>
    </lineage>
</organism>
<protein>
    <recommendedName>
        <fullName evidence="3">Secreted protein</fullName>
    </recommendedName>
</protein>
<reference evidence="2" key="2">
    <citation type="journal article" date="2024" name="Plant">
        <title>Genomic evolution and insights into agronomic trait innovations of Sesamum species.</title>
        <authorList>
            <person name="Miao H."/>
            <person name="Wang L."/>
            <person name="Qu L."/>
            <person name="Liu H."/>
            <person name="Sun Y."/>
            <person name="Le M."/>
            <person name="Wang Q."/>
            <person name="Wei S."/>
            <person name="Zheng Y."/>
            <person name="Lin W."/>
            <person name="Duan Y."/>
            <person name="Cao H."/>
            <person name="Xiong S."/>
            <person name="Wang X."/>
            <person name="Wei L."/>
            <person name="Li C."/>
            <person name="Ma Q."/>
            <person name="Ju M."/>
            <person name="Zhao R."/>
            <person name="Li G."/>
            <person name="Mu C."/>
            <person name="Tian Q."/>
            <person name="Mei H."/>
            <person name="Zhang T."/>
            <person name="Gao T."/>
            <person name="Zhang H."/>
        </authorList>
    </citation>
    <scope>NUCLEOTIDE SEQUENCE</scope>
    <source>
        <strain evidence="2">G02</strain>
    </source>
</reference>
<proteinExistence type="predicted"/>
<name>A0AAW2UN51_SESRA</name>
<feature type="region of interest" description="Disordered" evidence="1">
    <location>
        <begin position="37"/>
        <end position="57"/>
    </location>
</feature>
<evidence type="ECO:0008006" key="3">
    <source>
        <dbReference type="Google" id="ProtNLM"/>
    </source>
</evidence>
<reference evidence="2" key="1">
    <citation type="submission" date="2020-06" db="EMBL/GenBank/DDBJ databases">
        <authorList>
            <person name="Li T."/>
            <person name="Hu X."/>
            <person name="Zhang T."/>
            <person name="Song X."/>
            <person name="Zhang H."/>
            <person name="Dai N."/>
            <person name="Sheng W."/>
            <person name="Hou X."/>
            <person name="Wei L."/>
        </authorList>
    </citation>
    <scope>NUCLEOTIDE SEQUENCE</scope>
    <source>
        <strain evidence="2">G02</strain>
        <tissue evidence="2">Leaf</tissue>
    </source>
</reference>
<evidence type="ECO:0000256" key="1">
    <source>
        <dbReference type="SAM" id="MobiDB-lite"/>
    </source>
</evidence>
<feature type="compositionally biased region" description="Low complexity" evidence="1">
    <location>
        <begin position="47"/>
        <end position="57"/>
    </location>
</feature>